<dbReference type="AlphaFoldDB" id="A0AAN6TM82"/>
<dbReference type="RefSeq" id="XP_064674597.1">
    <property type="nucleotide sequence ID" value="XM_064818961.1"/>
</dbReference>
<feature type="compositionally biased region" description="Polar residues" evidence="1">
    <location>
        <begin position="137"/>
        <end position="150"/>
    </location>
</feature>
<dbReference type="EMBL" id="MU853332">
    <property type="protein sequence ID" value="KAK4117027.1"/>
    <property type="molecule type" value="Genomic_DNA"/>
</dbReference>
<evidence type="ECO:0000256" key="1">
    <source>
        <dbReference type="SAM" id="MobiDB-lite"/>
    </source>
</evidence>
<organism evidence="3 4">
    <name type="scientific">Canariomyces notabilis</name>
    <dbReference type="NCBI Taxonomy" id="2074819"/>
    <lineage>
        <taxon>Eukaryota</taxon>
        <taxon>Fungi</taxon>
        <taxon>Dikarya</taxon>
        <taxon>Ascomycota</taxon>
        <taxon>Pezizomycotina</taxon>
        <taxon>Sordariomycetes</taxon>
        <taxon>Sordariomycetidae</taxon>
        <taxon>Sordariales</taxon>
        <taxon>Chaetomiaceae</taxon>
        <taxon>Canariomyces</taxon>
    </lineage>
</organism>
<accession>A0AAN6TM82</accession>
<reference evidence="3" key="2">
    <citation type="submission" date="2023-05" db="EMBL/GenBank/DDBJ databases">
        <authorList>
            <consortium name="Lawrence Berkeley National Laboratory"/>
            <person name="Steindorff A."/>
            <person name="Hensen N."/>
            <person name="Bonometti L."/>
            <person name="Westerberg I."/>
            <person name="Brannstrom I.O."/>
            <person name="Guillou S."/>
            <person name="Cros-Aarteil S."/>
            <person name="Calhoun S."/>
            <person name="Haridas S."/>
            <person name="Kuo A."/>
            <person name="Mondo S."/>
            <person name="Pangilinan J."/>
            <person name="Riley R."/>
            <person name="Labutti K."/>
            <person name="Andreopoulos B."/>
            <person name="Lipzen A."/>
            <person name="Chen C."/>
            <person name="Yanf M."/>
            <person name="Daum C."/>
            <person name="Ng V."/>
            <person name="Clum A."/>
            <person name="Ohm R."/>
            <person name="Martin F."/>
            <person name="Silar P."/>
            <person name="Natvig D."/>
            <person name="Lalanne C."/>
            <person name="Gautier V."/>
            <person name="Ament-Velasquez S.L."/>
            <person name="Kruys A."/>
            <person name="Hutchinson M.I."/>
            <person name="Powell A.J."/>
            <person name="Barry K."/>
            <person name="Miller A.N."/>
            <person name="Grigoriev I.V."/>
            <person name="Debuchy R."/>
            <person name="Gladieux P."/>
            <person name="Thoren M.H."/>
            <person name="Johannesson H."/>
        </authorList>
    </citation>
    <scope>NUCLEOTIDE SEQUENCE</scope>
    <source>
        <strain evidence="3">CBS 508.74</strain>
    </source>
</reference>
<proteinExistence type="predicted"/>
<keyword evidence="2" id="KW-1133">Transmembrane helix</keyword>
<feature type="compositionally biased region" description="Basic and acidic residues" evidence="1">
    <location>
        <begin position="120"/>
        <end position="131"/>
    </location>
</feature>
<sequence>MLLTSAQVSLAVSSGVVFFFTLALFLSGYVLQQRTLRELRASIKPGPRPSPVIFLPDRFKQSTTELPDGTIVAIDDGEEGIHDDAGRSQDVVIKVEPTLPDNGTGQQDPPPDEQQAIVREQSDRKADKPSADIEPTETVQNEVQSENGEQTAADKDDIEQVQEPLSRAERRRLIKEEIMRLSRGQERGYWQRRLW</sequence>
<evidence type="ECO:0000313" key="3">
    <source>
        <dbReference type="EMBL" id="KAK4117027.1"/>
    </source>
</evidence>
<evidence type="ECO:0000313" key="4">
    <source>
        <dbReference type="Proteomes" id="UP001302812"/>
    </source>
</evidence>
<gene>
    <name evidence="3" type="ORF">N656DRAFT_840764</name>
</gene>
<comment type="caution">
    <text evidence="3">The sequence shown here is derived from an EMBL/GenBank/DDBJ whole genome shotgun (WGS) entry which is preliminary data.</text>
</comment>
<evidence type="ECO:0000256" key="2">
    <source>
        <dbReference type="SAM" id="Phobius"/>
    </source>
</evidence>
<protein>
    <submittedName>
        <fullName evidence="3">Uncharacterized protein</fullName>
    </submittedName>
</protein>
<dbReference type="Proteomes" id="UP001302812">
    <property type="component" value="Unassembled WGS sequence"/>
</dbReference>
<keyword evidence="4" id="KW-1185">Reference proteome</keyword>
<dbReference type="GeneID" id="89943087"/>
<keyword evidence="2" id="KW-0812">Transmembrane</keyword>
<reference evidence="3" key="1">
    <citation type="journal article" date="2023" name="Mol. Phylogenet. Evol.">
        <title>Genome-scale phylogeny and comparative genomics of the fungal order Sordariales.</title>
        <authorList>
            <person name="Hensen N."/>
            <person name="Bonometti L."/>
            <person name="Westerberg I."/>
            <person name="Brannstrom I.O."/>
            <person name="Guillou S."/>
            <person name="Cros-Aarteil S."/>
            <person name="Calhoun S."/>
            <person name="Haridas S."/>
            <person name="Kuo A."/>
            <person name="Mondo S."/>
            <person name="Pangilinan J."/>
            <person name="Riley R."/>
            <person name="LaButti K."/>
            <person name="Andreopoulos B."/>
            <person name="Lipzen A."/>
            <person name="Chen C."/>
            <person name="Yan M."/>
            <person name="Daum C."/>
            <person name="Ng V."/>
            <person name="Clum A."/>
            <person name="Steindorff A."/>
            <person name="Ohm R.A."/>
            <person name="Martin F."/>
            <person name="Silar P."/>
            <person name="Natvig D.O."/>
            <person name="Lalanne C."/>
            <person name="Gautier V."/>
            <person name="Ament-Velasquez S.L."/>
            <person name="Kruys A."/>
            <person name="Hutchinson M.I."/>
            <person name="Powell A.J."/>
            <person name="Barry K."/>
            <person name="Miller A.N."/>
            <person name="Grigoriev I.V."/>
            <person name="Debuchy R."/>
            <person name="Gladieux P."/>
            <person name="Hiltunen Thoren M."/>
            <person name="Johannesson H."/>
        </authorList>
    </citation>
    <scope>NUCLEOTIDE SEQUENCE</scope>
    <source>
        <strain evidence="3">CBS 508.74</strain>
    </source>
</reference>
<feature type="transmembrane region" description="Helical" evidence="2">
    <location>
        <begin position="6"/>
        <end position="31"/>
    </location>
</feature>
<feature type="region of interest" description="Disordered" evidence="1">
    <location>
        <begin position="120"/>
        <end position="169"/>
    </location>
</feature>
<keyword evidence="2" id="KW-0472">Membrane</keyword>
<name>A0AAN6TM82_9PEZI</name>